<dbReference type="Gene3D" id="2.30.29.30">
    <property type="entry name" value="Pleckstrin-homology domain (PH domain)/Phosphotyrosine-binding domain (PTB)"/>
    <property type="match status" value="1"/>
</dbReference>
<dbReference type="Pfam" id="PF11470">
    <property type="entry name" value="TUG-UBL1"/>
    <property type="match status" value="1"/>
</dbReference>
<dbReference type="SUPFAM" id="SSF50729">
    <property type="entry name" value="PH domain-like"/>
    <property type="match status" value="1"/>
</dbReference>
<evidence type="ECO:0000313" key="2">
    <source>
        <dbReference type="EMBL" id="KAJ7769333.1"/>
    </source>
</evidence>
<dbReference type="InterPro" id="IPR000095">
    <property type="entry name" value="CRIB_dom"/>
</dbReference>
<dbReference type="InterPro" id="IPR021569">
    <property type="entry name" value="TUG-UBL1"/>
</dbReference>
<dbReference type="PROSITE" id="PS50108">
    <property type="entry name" value="CRIB"/>
    <property type="match status" value="1"/>
</dbReference>
<gene>
    <name evidence="2" type="ORF">B0H16DRAFT_1517497</name>
</gene>
<protein>
    <recommendedName>
        <fullName evidence="1">CRIB domain-containing protein</fullName>
    </recommendedName>
</protein>
<dbReference type="EMBL" id="JARKIB010000018">
    <property type="protein sequence ID" value="KAJ7769333.1"/>
    <property type="molecule type" value="Genomic_DNA"/>
</dbReference>
<dbReference type="Gene3D" id="3.90.810.10">
    <property type="entry name" value="CRIB domain"/>
    <property type="match status" value="1"/>
</dbReference>
<dbReference type="Proteomes" id="UP001215598">
    <property type="component" value="Unassembled WGS sequence"/>
</dbReference>
<organism evidence="2 3">
    <name type="scientific">Mycena metata</name>
    <dbReference type="NCBI Taxonomy" id="1033252"/>
    <lineage>
        <taxon>Eukaryota</taxon>
        <taxon>Fungi</taxon>
        <taxon>Dikarya</taxon>
        <taxon>Basidiomycota</taxon>
        <taxon>Agaricomycotina</taxon>
        <taxon>Agaricomycetes</taxon>
        <taxon>Agaricomycetidae</taxon>
        <taxon>Agaricales</taxon>
        <taxon>Marasmiineae</taxon>
        <taxon>Mycenaceae</taxon>
        <taxon>Mycena</taxon>
    </lineage>
</organism>
<name>A0AAD7JRP0_9AGAR</name>
<dbReference type="SMART" id="SM00285">
    <property type="entry name" value="PBD"/>
    <property type="match status" value="1"/>
</dbReference>
<dbReference type="Pfam" id="PF00786">
    <property type="entry name" value="PBD"/>
    <property type="match status" value="1"/>
</dbReference>
<proteinExistence type="predicted"/>
<dbReference type="InterPro" id="IPR011993">
    <property type="entry name" value="PH-like_dom_sf"/>
</dbReference>
<dbReference type="AlphaFoldDB" id="A0AAD7JRP0"/>
<keyword evidence="3" id="KW-1185">Reference proteome</keyword>
<dbReference type="Gene3D" id="3.10.20.90">
    <property type="entry name" value="Phosphatidylinositol 3-kinase Catalytic Subunit, Chain A, domain 1"/>
    <property type="match status" value="1"/>
</dbReference>
<dbReference type="SUPFAM" id="SSF54236">
    <property type="entry name" value="Ubiquitin-like"/>
    <property type="match status" value="1"/>
</dbReference>
<accession>A0AAD7JRP0</accession>
<reference evidence="2" key="1">
    <citation type="submission" date="2023-03" db="EMBL/GenBank/DDBJ databases">
        <title>Massive genome expansion in bonnet fungi (Mycena s.s.) driven by repeated elements and novel gene families across ecological guilds.</title>
        <authorList>
            <consortium name="Lawrence Berkeley National Laboratory"/>
            <person name="Harder C.B."/>
            <person name="Miyauchi S."/>
            <person name="Viragh M."/>
            <person name="Kuo A."/>
            <person name="Thoen E."/>
            <person name="Andreopoulos B."/>
            <person name="Lu D."/>
            <person name="Skrede I."/>
            <person name="Drula E."/>
            <person name="Henrissat B."/>
            <person name="Morin E."/>
            <person name="Kohler A."/>
            <person name="Barry K."/>
            <person name="LaButti K."/>
            <person name="Morin E."/>
            <person name="Salamov A."/>
            <person name="Lipzen A."/>
            <person name="Mereny Z."/>
            <person name="Hegedus B."/>
            <person name="Baldrian P."/>
            <person name="Stursova M."/>
            <person name="Weitz H."/>
            <person name="Taylor A."/>
            <person name="Grigoriev I.V."/>
            <person name="Nagy L.G."/>
            <person name="Martin F."/>
            <person name="Kauserud H."/>
        </authorList>
    </citation>
    <scope>NUCLEOTIDE SEQUENCE</scope>
    <source>
        <strain evidence="2">CBHHK182m</strain>
    </source>
</reference>
<evidence type="ECO:0000259" key="1">
    <source>
        <dbReference type="PROSITE" id="PS50108"/>
    </source>
</evidence>
<evidence type="ECO:0000313" key="3">
    <source>
        <dbReference type="Proteomes" id="UP001215598"/>
    </source>
</evidence>
<dbReference type="InterPro" id="IPR029071">
    <property type="entry name" value="Ubiquitin-like_domsf"/>
</dbReference>
<feature type="domain" description="CRIB" evidence="1">
    <location>
        <begin position="162"/>
        <end position="175"/>
    </location>
</feature>
<sequence>MSSHPSSQSLEEHSSGLLCSFHFELQWGFSIPRPWGKRRSKAAPPSYSKALESGEPETEVKVVWCGPVHVEEREAHIRSWFFKVDWLVLTDNHLALHESANKAPRTMILCSDIAHVDRAECEPCSIILQTKGKAKKVYLLSFRNDADLYGWQDAISSRMTGVSNPWNFQHNVHVALNPVDNSYIGLPHSWRLLPSTRPMPMNPPTNIDTDTRKLRIAINNFPTTGLVSTTLYVTPTTPLREVLERVCRKLKLEPEEYSLAFPAPMDLESFNMDDTVGDLKGRHHRLVLVTAKDRS</sequence>
<comment type="caution">
    <text evidence="2">The sequence shown here is derived from an EMBL/GenBank/DDBJ whole genome shotgun (WGS) entry which is preliminary data.</text>
</comment>
<dbReference type="InterPro" id="IPR036936">
    <property type="entry name" value="CRIB_dom_sf"/>
</dbReference>